<feature type="compositionally biased region" description="Low complexity" evidence="1">
    <location>
        <begin position="315"/>
        <end position="325"/>
    </location>
</feature>
<dbReference type="AlphaFoldDB" id="A0A9P8VB15"/>
<dbReference type="PANTHER" id="PTHR16861:SF7">
    <property type="entry name" value="MEMBRANE ANCHOR OPY2 N-TERMINAL DOMAIN-CONTAINING PROTEIN"/>
    <property type="match status" value="1"/>
</dbReference>
<keyword evidence="4" id="KW-1185">Reference proteome</keyword>
<dbReference type="Proteomes" id="UP000770015">
    <property type="component" value="Unassembled WGS sequence"/>
</dbReference>
<sequence>MLLMASSTSHASFDRRYSPSRAAETFFSGPGQAGPAPTEAPISLEELRKRQEPFTARAGTCGYEYFGTSLSQSITCQSAGAECRTDPIFQARGCCDPRNCVVATTCMPRTASSAVASSTAVDLRTLYCFDADSPACGVYQFEDDTDSNSMYFCAPTATTSTIRFNLLAASTSSSESSGSTSDQTSSTTSSASQAATTTTTAAPASASTPVGAIVGGVVGGVAGIALLCFLAWFCLIRRKKNNNGPDQPPQQHMSQPMLAHQQYNNAPAQFPMGVHGQQAPMYDNRGSIAKPQTEGYYHAVPATGSPGPMSPWNPPSQGQHYQQPGYGPPGLVEAPAQNQPAELPVTRPDGELRELQ</sequence>
<reference evidence="3" key="1">
    <citation type="journal article" date="2021" name="Nat. Commun.">
        <title>Genetic determinants of endophytism in the Arabidopsis root mycobiome.</title>
        <authorList>
            <person name="Mesny F."/>
            <person name="Miyauchi S."/>
            <person name="Thiergart T."/>
            <person name="Pickel B."/>
            <person name="Atanasova L."/>
            <person name="Karlsson M."/>
            <person name="Huettel B."/>
            <person name="Barry K.W."/>
            <person name="Haridas S."/>
            <person name="Chen C."/>
            <person name="Bauer D."/>
            <person name="Andreopoulos W."/>
            <person name="Pangilinan J."/>
            <person name="LaButti K."/>
            <person name="Riley R."/>
            <person name="Lipzen A."/>
            <person name="Clum A."/>
            <person name="Drula E."/>
            <person name="Henrissat B."/>
            <person name="Kohler A."/>
            <person name="Grigoriev I.V."/>
            <person name="Martin F.M."/>
            <person name="Hacquard S."/>
        </authorList>
    </citation>
    <scope>NUCLEOTIDE SEQUENCE</scope>
    <source>
        <strain evidence="3">MPI-SDFR-AT-0117</strain>
    </source>
</reference>
<protein>
    <submittedName>
        <fullName evidence="3">Uncharacterized protein</fullName>
    </submittedName>
</protein>
<dbReference type="EMBL" id="JAGSXJ010000015">
    <property type="protein sequence ID" value="KAH6685395.1"/>
    <property type="molecule type" value="Genomic_DNA"/>
</dbReference>
<keyword evidence="2" id="KW-0812">Transmembrane</keyword>
<dbReference type="OrthoDB" id="10466340at2759"/>
<evidence type="ECO:0000256" key="2">
    <source>
        <dbReference type="SAM" id="Phobius"/>
    </source>
</evidence>
<keyword evidence="2" id="KW-1133">Transmembrane helix</keyword>
<comment type="caution">
    <text evidence="3">The sequence shown here is derived from an EMBL/GenBank/DDBJ whole genome shotgun (WGS) entry which is preliminary data.</text>
</comment>
<feature type="transmembrane region" description="Helical" evidence="2">
    <location>
        <begin position="210"/>
        <end position="235"/>
    </location>
</feature>
<organism evidence="3 4">
    <name type="scientific">Plectosphaerella plurivora</name>
    <dbReference type="NCBI Taxonomy" id="936078"/>
    <lineage>
        <taxon>Eukaryota</taxon>
        <taxon>Fungi</taxon>
        <taxon>Dikarya</taxon>
        <taxon>Ascomycota</taxon>
        <taxon>Pezizomycotina</taxon>
        <taxon>Sordariomycetes</taxon>
        <taxon>Hypocreomycetidae</taxon>
        <taxon>Glomerellales</taxon>
        <taxon>Plectosphaerellaceae</taxon>
        <taxon>Plectosphaerella</taxon>
    </lineage>
</organism>
<evidence type="ECO:0000313" key="4">
    <source>
        <dbReference type="Proteomes" id="UP000770015"/>
    </source>
</evidence>
<feature type="region of interest" description="Disordered" evidence="1">
    <location>
        <begin position="297"/>
        <end position="356"/>
    </location>
</feature>
<name>A0A9P8VB15_9PEZI</name>
<evidence type="ECO:0000313" key="3">
    <source>
        <dbReference type="EMBL" id="KAH6685395.1"/>
    </source>
</evidence>
<keyword evidence="2" id="KW-0472">Membrane</keyword>
<feature type="region of interest" description="Disordered" evidence="1">
    <location>
        <begin position="172"/>
        <end position="202"/>
    </location>
</feature>
<proteinExistence type="predicted"/>
<evidence type="ECO:0000256" key="1">
    <source>
        <dbReference type="SAM" id="MobiDB-lite"/>
    </source>
</evidence>
<gene>
    <name evidence="3" type="ORF">F5X68DRAFT_262646</name>
</gene>
<dbReference type="PANTHER" id="PTHR16861">
    <property type="entry name" value="GLYCOPROTEIN 38"/>
    <property type="match status" value="1"/>
</dbReference>
<accession>A0A9P8VB15</accession>